<accession>A0A3N4HIP7</accession>
<protein>
    <submittedName>
        <fullName evidence="1">Uncharacterized protein</fullName>
    </submittedName>
</protein>
<dbReference type="EMBL" id="ML119857">
    <property type="protein sequence ID" value="RPA72538.1"/>
    <property type="molecule type" value="Genomic_DNA"/>
</dbReference>
<evidence type="ECO:0000313" key="2">
    <source>
        <dbReference type="Proteomes" id="UP000275078"/>
    </source>
</evidence>
<organism evidence="1 2">
    <name type="scientific">Ascobolus immersus RN42</name>
    <dbReference type="NCBI Taxonomy" id="1160509"/>
    <lineage>
        <taxon>Eukaryota</taxon>
        <taxon>Fungi</taxon>
        <taxon>Dikarya</taxon>
        <taxon>Ascomycota</taxon>
        <taxon>Pezizomycotina</taxon>
        <taxon>Pezizomycetes</taxon>
        <taxon>Pezizales</taxon>
        <taxon>Ascobolaceae</taxon>
        <taxon>Ascobolus</taxon>
    </lineage>
</organism>
<name>A0A3N4HIP7_ASCIM</name>
<gene>
    <name evidence="1" type="ORF">BJ508DRAFT_334930</name>
</gene>
<evidence type="ECO:0000313" key="1">
    <source>
        <dbReference type="EMBL" id="RPA72538.1"/>
    </source>
</evidence>
<sequence>MEDEIGTGSYFPDVGPFFAPRYNPACEEDIKHFKSVLRTQSKRLEAEIRYAERKDSRSKLVGENARMS</sequence>
<reference evidence="1 2" key="1">
    <citation type="journal article" date="2018" name="Nat. Ecol. Evol.">
        <title>Pezizomycetes genomes reveal the molecular basis of ectomycorrhizal truffle lifestyle.</title>
        <authorList>
            <person name="Murat C."/>
            <person name="Payen T."/>
            <person name="Noel B."/>
            <person name="Kuo A."/>
            <person name="Morin E."/>
            <person name="Chen J."/>
            <person name="Kohler A."/>
            <person name="Krizsan K."/>
            <person name="Balestrini R."/>
            <person name="Da Silva C."/>
            <person name="Montanini B."/>
            <person name="Hainaut M."/>
            <person name="Levati E."/>
            <person name="Barry K.W."/>
            <person name="Belfiori B."/>
            <person name="Cichocki N."/>
            <person name="Clum A."/>
            <person name="Dockter R.B."/>
            <person name="Fauchery L."/>
            <person name="Guy J."/>
            <person name="Iotti M."/>
            <person name="Le Tacon F."/>
            <person name="Lindquist E.A."/>
            <person name="Lipzen A."/>
            <person name="Malagnac F."/>
            <person name="Mello A."/>
            <person name="Molinier V."/>
            <person name="Miyauchi S."/>
            <person name="Poulain J."/>
            <person name="Riccioni C."/>
            <person name="Rubini A."/>
            <person name="Sitrit Y."/>
            <person name="Splivallo R."/>
            <person name="Traeger S."/>
            <person name="Wang M."/>
            <person name="Zifcakova L."/>
            <person name="Wipf D."/>
            <person name="Zambonelli A."/>
            <person name="Paolocci F."/>
            <person name="Nowrousian M."/>
            <person name="Ottonello S."/>
            <person name="Baldrian P."/>
            <person name="Spatafora J.W."/>
            <person name="Henrissat B."/>
            <person name="Nagy L.G."/>
            <person name="Aury J.M."/>
            <person name="Wincker P."/>
            <person name="Grigoriev I.V."/>
            <person name="Bonfante P."/>
            <person name="Martin F.M."/>
        </authorList>
    </citation>
    <scope>NUCLEOTIDE SEQUENCE [LARGE SCALE GENOMIC DNA]</scope>
    <source>
        <strain evidence="1 2">RN42</strain>
    </source>
</reference>
<proteinExistence type="predicted"/>
<dbReference type="AlphaFoldDB" id="A0A3N4HIP7"/>
<dbReference type="Proteomes" id="UP000275078">
    <property type="component" value="Unassembled WGS sequence"/>
</dbReference>
<keyword evidence="2" id="KW-1185">Reference proteome</keyword>